<proteinExistence type="predicted"/>
<reference evidence="1" key="1">
    <citation type="submission" date="2022-05" db="EMBL/GenBank/DDBJ databases">
        <authorList>
            <person name="Ruan C."/>
        </authorList>
    </citation>
    <scope>NUCLEOTIDE SEQUENCE</scope>
</reference>
<organism evidence="1 2">
    <name type="scientific">Arthrobacter phage SWEP2</name>
    <dbReference type="NCBI Taxonomy" id="2945958"/>
    <lineage>
        <taxon>Viruses</taxon>
        <taxon>Duplodnaviria</taxon>
        <taxon>Heunggongvirae</taxon>
        <taxon>Uroviricota</taxon>
        <taxon>Caudoviricetes</taxon>
        <taxon>Casidaviridae</taxon>
        <taxon>Swepdovirus</taxon>
        <taxon>Swepdovirus SWEP2</taxon>
    </lineage>
</organism>
<keyword evidence="2" id="KW-1185">Reference proteome</keyword>
<protein>
    <submittedName>
        <fullName evidence="1">U-spanin</fullName>
    </submittedName>
</protein>
<sequence>MEFWDTPIFALLCLEYPDLTWSQPTADVVRWGGQVVRTITTGPLVTL</sequence>
<evidence type="ECO:0000313" key="2">
    <source>
        <dbReference type="Proteomes" id="UP001057418"/>
    </source>
</evidence>
<name>A0A9E7MI70_9CAUD</name>
<dbReference type="Proteomes" id="UP001057418">
    <property type="component" value="Segment"/>
</dbReference>
<evidence type="ECO:0000313" key="1">
    <source>
        <dbReference type="EMBL" id="USL85064.1"/>
    </source>
</evidence>
<dbReference type="EMBL" id="ON528933">
    <property type="protein sequence ID" value="USL85064.1"/>
    <property type="molecule type" value="Genomic_DNA"/>
</dbReference>
<accession>A0A9E7MI70</accession>